<dbReference type="Pfam" id="PF18759">
    <property type="entry name" value="Plavaka"/>
    <property type="match status" value="1"/>
</dbReference>
<proteinExistence type="predicted"/>
<evidence type="ECO:0000313" key="1">
    <source>
        <dbReference type="EMBL" id="SJL15900.1"/>
    </source>
</evidence>
<dbReference type="Proteomes" id="UP000219338">
    <property type="component" value="Unassembled WGS sequence"/>
</dbReference>
<dbReference type="OrthoDB" id="2688393at2759"/>
<reference evidence="2" key="1">
    <citation type="journal article" date="2017" name="Nat. Ecol. Evol.">
        <title>Genome expansion and lineage-specific genetic innovations in the forest pathogenic fungi Armillaria.</title>
        <authorList>
            <person name="Sipos G."/>
            <person name="Prasanna A.N."/>
            <person name="Walter M.C."/>
            <person name="O'Connor E."/>
            <person name="Balint B."/>
            <person name="Krizsan K."/>
            <person name="Kiss B."/>
            <person name="Hess J."/>
            <person name="Varga T."/>
            <person name="Slot J."/>
            <person name="Riley R."/>
            <person name="Boka B."/>
            <person name="Rigling D."/>
            <person name="Barry K."/>
            <person name="Lee J."/>
            <person name="Mihaltcheva S."/>
            <person name="LaButti K."/>
            <person name="Lipzen A."/>
            <person name="Waldron R."/>
            <person name="Moloney N.M."/>
            <person name="Sperisen C."/>
            <person name="Kredics L."/>
            <person name="Vagvoelgyi C."/>
            <person name="Patrignani A."/>
            <person name="Fitzpatrick D."/>
            <person name="Nagy I."/>
            <person name="Doyle S."/>
            <person name="Anderson J.B."/>
            <person name="Grigoriev I.V."/>
            <person name="Gueldener U."/>
            <person name="Muensterkoetter M."/>
            <person name="Nagy L.G."/>
        </authorList>
    </citation>
    <scope>NUCLEOTIDE SEQUENCE [LARGE SCALE GENOMIC DNA]</scope>
    <source>
        <strain evidence="2">C18/9</strain>
    </source>
</reference>
<gene>
    <name evidence="1" type="ORF">ARMOST_19408</name>
</gene>
<sequence length="137" mass="15817">MEKFLQLGVITESLQPSFENKCNLFQHIDSLPTGPEWECDVFVLTGDEKDEDGKLRMEEVELWKQNPVECIRELMGNSHFAEHMKYAPEWAYTDKNGQSWAYSEMSTADWWWVTQKLLPKGATIAAVIVATNKMQLS</sequence>
<dbReference type="AlphaFoldDB" id="A0A284S4H3"/>
<dbReference type="STRING" id="47428.A0A284S4H3"/>
<organism evidence="1 2">
    <name type="scientific">Armillaria ostoyae</name>
    <name type="common">Armillaria root rot fungus</name>
    <dbReference type="NCBI Taxonomy" id="47428"/>
    <lineage>
        <taxon>Eukaryota</taxon>
        <taxon>Fungi</taxon>
        <taxon>Dikarya</taxon>
        <taxon>Basidiomycota</taxon>
        <taxon>Agaricomycotina</taxon>
        <taxon>Agaricomycetes</taxon>
        <taxon>Agaricomycetidae</taxon>
        <taxon>Agaricales</taxon>
        <taxon>Marasmiineae</taxon>
        <taxon>Physalacriaceae</taxon>
        <taxon>Armillaria</taxon>
    </lineage>
</organism>
<name>A0A284S4H3_ARMOS</name>
<evidence type="ECO:0000313" key="2">
    <source>
        <dbReference type="Proteomes" id="UP000219338"/>
    </source>
</evidence>
<accession>A0A284S4H3</accession>
<dbReference type="OMA" id="WAYSEMS"/>
<dbReference type="InterPro" id="IPR041078">
    <property type="entry name" value="Plavaka"/>
</dbReference>
<dbReference type="EMBL" id="FUEG01000031">
    <property type="protein sequence ID" value="SJL15900.1"/>
    <property type="molecule type" value="Genomic_DNA"/>
</dbReference>
<keyword evidence="2" id="KW-1185">Reference proteome</keyword>
<protein>
    <submittedName>
        <fullName evidence="1">Uncharacterized protein</fullName>
    </submittedName>
</protein>